<reference evidence="2" key="1">
    <citation type="submission" date="2017-04" db="EMBL/GenBank/DDBJ databases">
        <authorList>
            <person name="Varghese N."/>
            <person name="Submissions S."/>
        </authorList>
    </citation>
    <scope>NUCLEOTIDE SEQUENCE [LARGE SCALE GENOMIC DNA]</scope>
    <source>
        <strain evidence="2">DSM 22618</strain>
    </source>
</reference>
<dbReference type="Pfam" id="PF16290">
    <property type="entry name" value="DUF4936"/>
    <property type="match status" value="1"/>
</dbReference>
<evidence type="ECO:0008006" key="3">
    <source>
        <dbReference type="Google" id="ProtNLM"/>
    </source>
</evidence>
<proteinExistence type="predicted"/>
<dbReference type="EMBL" id="FXAG01000008">
    <property type="protein sequence ID" value="SMF21113.1"/>
    <property type="molecule type" value="Genomic_DNA"/>
</dbReference>
<dbReference type="Proteomes" id="UP000192920">
    <property type="component" value="Unassembled WGS sequence"/>
</dbReference>
<name>A0A1Y6BUP0_9NEIS</name>
<organism evidence="1 2">
    <name type="scientific">Pseudogulbenkiania subflava DSM 22618</name>
    <dbReference type="NCBI Taxonomy" id="1123014"/>
    <lineage>
        <taxon>Bacteria</taxon>
        <taxon>Pseudomonadati</taxon>
        <taxon>Pseudomonadota</taxon>
        <taxon>Betaproteobacteria</taxon>
        <taxon>Neisseriales</taxon>
        <taxon>Chromobacteriaceae</taxon>
        <taxon>Pseudogulbenkiania</taxon>
    </lineage>
</organism>
<keyword evidence="2" id="KW-1185">Reference proteome</keyword>
<evidence type="ECO:0000313" key="1">
    <source>
        <dbReference type="EMBL" id="SMF21113.1"/>
    </source>
</evidence>
<accession>A0A1Y6BUP0</accession>
<evidence type="ECO:0000313" key="2">
    <source>
        <dbReference type="Proteomes" id="UP000192920"/>
    </source>
</evidence>
<protein>
    <recommendedName>
        <fullName evidence="3">DUF4936 domain-containing protein</fullName>
    </recommendedName>
</protein>
<gene>
    <name evidence="1" type="ORF">SAMN02745746_01922</name>
</gene>
<sequence length="97" mass="10806">MTHSLYLYYQVAVPDARLRQTVQALQQELCTRCGVSARLLCRRDDPATWMEVYEGIADDAAFAATLAEAEQRHGIAALSGPRHAEWFQPLDEADPAS</sequence>
<dbReference type="AlphaFoldDB" id="A0A1Y6BUP0"/>
<dbReference type="InterPro" id="IPR032556">
    <property type="entry name" value="DUF4936"/>
</dbReference>
<dbReference type="RefSeq" id="WP_085276187.1">
    <property type="nucleotide sequence ID" value="NZ_FXAG01000008.1"/>
</dbReference>
<dbReference type="STRING" id="1123014.SAMN02745746_01922"/>